<sequence>MGRVHRGQRRLRRSAAAATTAIAMLALAGCGGDDGDESRPIPHQKFLSRPDLKPPAVEITEGPAWSARRDAADEYIFLSPNYGTPTPQDGSLILDAAGELVWMRPASDEDPDDDPFDLRVQKYDGRDVLTVYEGPSEGGHGHGEVTVLDGSYEQIARVTTGGSLGPDEADLHETTITEDGTMLLAAYVPTEADLTEVGGPADGHVEDAVIQEVDIATGDVVFEWSALDHVPMTETMVDYAAEREEVAEDDEDDEDDEDPAVLGSAEEPFDYFHINSITVDDDGSLLVSARHTHAVYRLDRSTGAVDWTLGGSSSDFSLDEDAVFSWQHDAHRAPDGTLTLFDNHAHGGDDDESSRGLRLALDEETMTAEVAAEYRPPEERVSSAMANAQQLDDGGMLIGWGSRPYYSEYTADGELIYDVCHGDECLDGDYDGGGGSYRAYALEWQGRPTTDPDAMLTEEGGESAVHVSWNGATEVAEWRLTAGGDEAATVARDGFETTIPVPDGADDAESLRVEALDDDGEVLGGTTPSESADQE</sequence>
<evidence type="ECO:0000313" key="3">
    <source>
        <dbReference type="EMBL" id="GAA3280692.1"/>
    </source>
</evidence>
<protein>
    <recommendedName>
        <fullName evidence="5">Arylsulfotransferase ASST</fullName>
    </recommendedName>
</protein>
<dbReference type="PANTHER" id="PTHR35340">
    <property type="entry name" value="PQQ ENZYME REPEAT PROTEIN-RELATED"/>
    <property type="match status" value="1"/>
</dbReference>
<feature type="signal peptide" evidence="2">
    <location>
        <begin position="1"/>
        <end position="28"/>
    </location>
</feature>
<dbReference type="Proteomes" id="UP001501736">
    <property type="component" value="Unassembled WGS sequence"/>
</dbReference>
<name>A0ABP6RC99_9MICC</name>
<dbReference type="Pfam" id="PF14269">
    <property type="entry name" value="Arylsulfotran_2"/>
    <property type="match status" value="1"/>
</dbReference>
<comment type="caution">
    <text evidence="3">The sequence shown here is derived from an EMBL/GenBank/DDBJ whole genome shotgun (WGS) entry which is preliminary data.</text>
</comment>
<dbReference type="PANTHER" id="PTHR35340:SF6">
    <property type="entry name" value="ASST-DOMAIN-CONTAINING PROTEIN"/>
    <property type="match status" value="1"/>
</dbReference>
<dbReference type="RefSeq" id="WP_344717849.1">
    <property type="nucleotide sequence ID" value="NZ_BAAAYG010000002.1"/>
</dbReference>
<dbReference type="InterPro" id="IPR011047">
    <property type="entry name" value="Quinoprotein_ADH-like_sf"/>
</dbReference>
<evidence type="ECO:0000256" key="2">
    <source>
        <dbReference type="SAM" id="SignalP"/>
    </source>
</evidence>
<reference evidence="4" key="1">
    <citation type="journal article" date="2019" name="Int. J. Syst. Evol. Microbiol.">
        <title>The Global Catalogue of Microorganisms (GCM) 10K type strain sequencing project: providing services to taxonomists for standard genome sequencing and annotation.</title>
        <authorList>
            <consortium name="The Broad Institute Genomics Platform"/>
            <consortium name="The Broad Institute Genome Sequencing Center for Infectious Disease"/>
            <person name="Wu L."/>
            <person name="Ma J."/>
        </authorList>
    </citation>
    <scope>NUCLEOTIDE SEQUENCE [LARGE SCALE GENOMIC DNA]</scope>
    <source>
        <strain evidence="4">JCM 11483</strain>
    </source>
</reference>
<dbReference type="PROSITE" id="PS51257">
    <property type="entry name" value="PROKAR_LIPOPROTEIN"/>
    <property type="match status" value="1"/>
</dbReference>
<evidence type="ECO:0000256" key="1">
    <source>
        <dbReference type="SAM" id="MobiDB-lite"/>
    </source>
</evidence>
<proteinExistence type="predicted"/>
<gene>
    <name evidence="3" type="ORF">GCM10020260_05270</name>
</gene>
<feature type="compositionally biased region" description="Acidic residues" evidence="1">
    <location>
        <begin position="245"/>
        <end position="259"/>
    </location>
</feature>
<evidence type="ECO:0008006" key="5">
    <source>
        <dbReference type="Google" id="ProtNLM"/>
    </source>
</evidence>
<evidence type="ECO:0000313" key="4">
    <source>
        <dbReference type="Proteomes" id="UP001501736"/>
    </source>
</evidence>
<keyword evidence="2" id="KW-0732">Signal</keyword>
<dbReference type="InterPro" id="IPR039535">
    <property type="entry name" value="ASST-like"/>
</dbReference>
<dbReference type="InterPro" id="IPR053143">
    <property type="entry name" value="Arylsulfate_ST"/>
</dbReference>
<organism evidence="3 4">
    <name type="scientific">Nesterenkonia halobia</name>
    <dbReference type="NCBI Taxonomy" id="37922"/>
    <lineage>
        <taxon>Bacteria</taxon>
        <taxon>Bacillati</taxon>
        <taxon>Actinomycetota</taxon>
        <taxon>Actinomycetes</taxon>
        <taxon>Micrococcales</taxon>
        <taxon>Micrococcaceae</taxon>
        <taxon>Nesterenkonia</taxon>
    </lineage>
</organism>
<dbReference type="EMBL" id="BAAAYG010000002">
    <property type="protein sequence ID" value="GAA3280692.1"/>
    <property type="molecule type" value="Genomic_DNA"/>
</dbReference>
<accession>A0ABP6RC99</accession>
<feature type="region of interest" description="Disordered" evidence="1">
    <location>
        <begin position="33"/>
        <end position="57"/>
    </location>
</feature>
<feature type="chain" id="PRO_5045706907" description="Arylsulfotransferase ASST" evidence="2">
    <location>
        <begin position="29"/>
        <end position="535"/>
    </location>
</feature>
<dbReference type="SUPFAM" id="SSF50998">
    <property type="entry name" value="Quinoprotein alcohol dehydrogenase-like"/>
    <property type="match status" value="1"/>
</dbReference>
<feature type="region of interest" description="Disordered" evidence="1">
    <location>
        <begin position="244"/>
        <end position="265"/>
    </location>
</feature>
<keyword evidence="4" id="KW-1185">Reference proteome</keyword>